<dbReference type="Proteomes" id="UP000315901">
    <property type="component" value="Unassembled WGS sequence"/>
</dbReference>
<keyword evidence="8 9" id="KW-0132">Cell division</keyword>
<dbReference type="GO" id="GO:0009252">
    <property type="term" value="P:peptidoglycan biosynthetic process"/>
    <property type="evidence" value="ECO:0007669"/>
    <property type="project" value="UniProtKB-UniRule"/>
</dbReference>
<dbReference type="GO" id="GO:0005524">
    <property type="term" value="F:ATP binding"/>
    <property type="evidence" value="ECO:0007669"/>
    <property type="project" value="UniProtKB-UniRule"/>
</dbReference>
<dbReference type="AlphaFoldDB" id="A0A501WY94"/>
<keyword evidence="8" id="KW-0963">Cytoplasm</keyword>
<feature type="binding site" evidence="8">
    <location>
        <position position="457"/>
    </location>
    <ligand>
        <name>meso-2,6-diaminopimelate</name>
        <dbReference type="ChEBI" id="CHEBI:57791"/>
    </ligand>
</feature>
<comment type="similarity">
    <text evidence="1 8">Belongs to the MurCDEF family. MurE subfamily.</text>
</comment>
<dbReference type="OrthoDB" id="9800958at2"/>
<comment type="caution">
    <text evidence="12">The sequence shown here is derived from an EMBL/GenBank/DDBJ whole genome shotgun (WGS) entry which is preliminary data.</text>
</comment>
<dbReference type="RefSeq" id="WP_140588390.1">
    <property type="nucleotide sequence ID" value="NZ_VFRR01000013.1"/>
</dbReference>
<dbReference type="GO" id="GO:0071555">
    <property type="term" value="P:cell wall organization"/>
    <property type="evidence" value="ECO:0007669"/>
    <property type="project" value="UniProtKB-KW"/>
</dbReference>
<feature type="short sequence motif" description="Meso-diaminopimelate recognition motif" evidence="8">
    <location>
        <begin position="405"/>
        <end position="408"/>
    </location>
</feature>
<evidence type="ECO:0000259" key="10">
    <source>
        <dbReference type="Pfam" id="PF02875"/>
    </source>
</evidence>
<evidence type="ECO:0000256" key="9">
    <source>
        <dbReference type="RuleBase" id="RU004135"/>
    </source>
</evidence>
<dbReference type="SUPFAM" id="SSF63418">
    <property type="entry name" value="MurE/MurF N-terminal domain"/>
    <property type="match status" value="1"/>
</dbReference>
<dbReference type="NCBIfam" id="NF001124">
    <property type="entry name" value="PRK00139.1-2"/>
    <property type="match status" value="1"/>
</dbReference>
<dbReference type="GO" id="GO:0008765">
    <property type="term" value="F:UDP-N-acetylmuramoylalanyl-D-glutamate-2,6-diaminopimelate ligase activity"/>
    <property type="evidence" value="ECO:0007669"/>
    <property type="project" value="UniProtKB-UniRule"/>
</dbReference>
<dbReference type="NCBIfam" id="NF001126">
    <property type="entry name" value="PRK00139.1-4"/>
    <property type="match status" value="1"/>
</dbReference>
<dbReference type="EC" id="6.3.2.13" evidence="3 8"/>
<feature type="binding site" evidence="8">
    <location>
        <position position="181"/>
    </location>
    <ligand>
        <name>UDP-N-acetyl-alpha-D-muramoyl-L-alanyl-D-glutamate</name>
        <dbReference type="ChEBI" id="CHEBI:83900"/>
    </ligand>
</feature>
<dbReference type="SUPFAM" id="SSF53244">
    <property type="entry name" value="MurD-like peptide ligases, peptide-binding domain"/>
    <property type="match status" value="1"/>
</dbReference>
<evidence type="ECO:0000256" key="2">
    <source>
        <dbReference type="ARBA" id="ARBA00050251"/>
    </source>
</evidence>
<evidence type="ECO:0000256" key="6">
    <source>
        <dbReference type="ARBA" id="ARBA00076158"/>
    </source>
</evidence>
<dbReference type="SUPFAM" id="SSF53623">
    <property type="entry name" value="MurD-like peptide ligases, catalytic domain"/>
    <property type="match status" value="1"/>
</dbReference>
<organism evidence="12 13">
    <name type="scientific">Maribrevibacterium harenarium</name>
    <dbReference type="NCBI Taxonomy" id="2589817"/>
    <lineage>
        <taxon>Bacteria</taxon>
        <taxon>Pseudomonadati</taxon>
        <taxon>Pseudomonadota</taxon>
        <taxon>Gammaproteobacteria</taxon>
        <taxon>Oceanospirillales</taxon>
        <taxon>Oceanospirillaceae</taxon>
        <taxon>Maribrevibacterium</taxon>
    </lineage>
</organism>
<comment type="subcellular location">
    <subcellularLocation>
        <location evidence="8 9">Cytoplasm</location>
    </subcellularLocation>
</comment>
<comment type="cofactor">
    <cofactor evidence="8">
        <name>Mg(2+)</name>
        <dbReference type="ChEBI" id="CHEBI:18420"/>
    </cofactor>
</comment>
<keyword evidence="8" id="KW-0460">Magnesium</keyword>
<dbReference type="Pfam" id="PF08245">
    <property type="entry name" value="Mur_ligase_M"/>
    <property type="match status" value="1"/>
</dbReference>
<proteinExistence type="inferred from homology"/>
<dbReference type="Gene3D" id="3.40.1190.10">
    <property type="entry name" value="Mur-like, catalytic domain"/>
    <property type="match status" value="1"/>
</dbReference>
<dbReference type="InterPro" id="IPR005761">
    <property type="entry name" value="UDP-N-AcMur-Glu-dNH2Pim_ligase"/>
</dbReference>
<name>A0A501WY94_9GAMM</name>
<sequence length="490" mass="52943">MTILTKALLDALNISQNYPELASEYRSFVTDSRRSGPDTIFVALAGVSANGWDYLEQVAANGCSLVLLPQEIEVSIPKGVVALRVEDIRNRVAGLIRMFYGPAPKHIVAVTGTNGKSSTCFYLAQLAQACGLRSAMIGTFGLGPLDQLQAATHTTPDFLSLHQYLSEFGQQGVELVAFEASSHALDQGRLEGVEVATGIFTNLTRDHLDYHGSMEAYGAAKQKLFSMPNIELGVGCVDDEHCEFMLSPLRGSQTCTVGFAADADLQITNVTPHPSGFQVAFVKDGESYDVALPLLGRFNVINAMLALAALWPLVSEPQQLLQHVSKLKGAPGRMQVVTRANAPLVVVDYAHTPDALQVALAAVREHVQGRLICIFGCGGDRDRGKRTLMMAAALAGADRVVLTSDNPRTEDPQQIFADALHGVSRQMAQVLTIPDRRQAIAQVIAQADGHDVVLIAGKGHETYQEINGQRFHFDDREQAEEALAQYVSHA</sequence>
<comment type="pathway">
    <text evidence="8 9">Cell wall biogenesis; peptidoglycan biosynthesis.</text>
</comment>
<dbReference type="GO" id="GO:0000287">
    <property type="term" value="F:magnesium ion binding"/>
    <property type="evidence" value="ECO:0007669"/>
    <property type="project" value="UniProtKB-UniRule"/>
</dbReference>
<comment type="catalytic activity">
    <reaction evidence="2 8">
        <text>UDP-N-acetyl-alpha-D-muramoyl-L-alanyl-D-glutamate + meso-2,6-diaminopimelate + ATP = UDP-N-acetyl-alpha-D-muramoyl-L-alanyl-gamma-D-glutamyl-meso-2,6-diaminopimelate + ADP + phosphate + H(+)</text>
        <dbReference type="Rhea" id="RHEA:23676"/>
        <dbReference type="ChEBI" id="CHEBI:15378"/>
        <dbReference type="ChEBI" id="CHEBI:30616"/>
        <dbReference type="ChEBI" id="CHEBI:43474"/>
        <dbReference type="ChEBI" id="CHEBI:57791"/>
        <dbReference type="ChEBI" id="CHEBI:83900"/>
        <dbReference type="ChEBI" id="CHEBI:83905"/>
        <dbReference type="ChEBI" id="CHEBI:456216"/>
        <dbReference type="EC" id="6.3.2.13"/>
    </reaction>
</comment>
<evidence type="ECO:0000256" key="3">
    <source>
        <dbReference type="ARBA" id="ARBA00066633"/>
    </source>
</evidence>
<dbReference type="PANTHER" id="PTHR23135">
    <property type="entry name" value="MUR LIGASE FAMILY MEMBER"/>
    <property type="match status" value="1"/>
</dbReference>
<keyword evidence="8" id="KW-0547">Nucleotide-binding</keyword>
<comment type="caution">
    <text evidence="8">Lacks conserved residue(s) required for the propagation of feature annotation.</text>
</comment>
<dbReference type="InterPro" id="IPR035911">
    <property type="entry name" value="MurE/MurF_N"/>
</dbReference>
<accession>A0A501WY94</accession>
<dbReference type="HAMAP" id="MF_00208">
    <property type="entry name" value="MurE"/>
    <property type="match status" value="1"/>
</dbReference>
<dbReference type="PANTHER" id="PTHR23135:SF4">
    <property type="entry name" value="UDP-N-ACETYLMURAMOYL-L-ALANYL-D-GLUTAMATE--2,6-DIAMINOPIMELATE LIGASE MURE HOMOLOG, CHLOROPLASTIC"/>
    <property type="match status" value="1"/>
</dbReference>
<keyword evidence="8 9" id="KW-0131">Cell cycle</keyword>
<dbReference type="GO" id="GO:0008360">
    <property type="term" value="P:regulation of cell shape"/>
    <property type="evidence" value="ECO:0007669"/>
    <property type="project" value="UniProtKB-KW"/>
</dbReference>
<dbReference type="GO" id="GO:0051301">
    <property type="term" value="P:cell division"/>
    <property type="evidence" value="ECO:0007669"/>
    <property type="project" value="UniProtKB-KW"/>
</dbReference>
<dbReference type="InterPro" id="IPR013221">
    <property type="entry name" value="Mur_ligase_cen"/>
</dbReference>
<keyword evidence="8" id="KW-0067">ATP-binding</keyword>
<feature type="modified residue" description="N6-carboxylysine" evidence="8">
    <location>
        <position position="221"/>
    </location>
</feature>
<feature type="binding site" evidence="8">
    <location>
        <position position="381"/>
    </location>
    <ligand>
        <name>meso-2,6-diaminopimelate</name>
        <dbReference type="ChEBI" id="CHEBI:57791"/>
    </ligand>
</feature>
<dbReference type="InterPro" id="IPR004101">
    <property type="entry name" value="Mur_ligase_C"/>
</dbReference>
<keyword evidence="8 9" id="KW-0573">Peptidoglycan synthesis</keyword>
<keyword evidence="8 12" id="KW-0436">Ligase</keyword>
<evidence type="ECO:0000259" key="11">
    <source>
        <dbReference type="Pfam" id="PF08245"/>
    </source>
</evidence>
<keyword evidence="13" id="KW-1185">Reference proteome</keyword>
<feature type="binding site" evidence="8">
    <location>
        <begin position="405"/>
        <end position="408"/>
    </location>
    <ligand>
        <name>meso-2,6-diaminopimelate</name>
        <dbReference type="ChEBI" id="CHEBI:57791"/>
    </ligand>
</feature>
<feature type="domain" description="Mur ligase central" evidence="11">
    <location>
        <begin position="110"/>
        <end position="309"/>
    </location>
</feature>
<dbReference type="NCBIfam" id="TIGR01085">
    <property type="entry name" value="murE"/>
    <property type="match status" value="1"/>
</dbReference>
<comment type="function">
    <text evidence="8">Catalyzes the addition of meso-diaminopimelic acid to the nucleotide precursor UDP-N-acetylmuramoyl-L-alanyl-D-glutamate (UMAG) in the biosynthesis of bacterial cell-wall peptidoglycan.</text>
</comment>
<dbReference type="InterPro" id="IPR036565">
    <property type="entry name" value="Mur-like_cat_sf"/>
</dbReference>
<evidence type="ECO:0000313" key="13">
    <source>
        <dbReference type="Proteomes" id="UP000315901"/>
    </source>
</evidence>
<evidence type="ECO:0000256" key="8">
    <source>
        <dbReference type="HAMAP-Rule" id="MF_00208"/>
    </source>
</evidence>
<dbReference type="Gene3D" id="3.90.190.20">
    <property type="entry name" value="Mur ligase, C-terminal domain"/>
    <property type="match status" value="1"/>
</dbReference>
<feature type="binding site" evidence="8">
    <location>
        <position position="187"/>
    </location>
    <ligand>
        <name>UDP-N-acetyl-alpha-D-muramoyl-L-alanyl-D-glutamate</name>
        <dbReference type="ChEBI" id="CHEBI:83900"/>
    </ligand>
</feature>
<feature type="binding site" evidence="8">
    <location>
        <position position="189"/>
    </location>
    <ligand>
        <name>UDP-N-acetyl-alpha-D-muramoyl-L-alanyl-D-glutamate</name>
        <dbReference type="ChEBI" id="CHEBI:83900"/>
    </ligand>
</feature>
<dbReference type="InterPro" id="IPR036615">
    <property type="entry name" value="Mur_ligase_C_dom_sf"/>
</dbReference>
<evidence type="ECO:0000313" key="12">
    <source>
        <dbReference type="EMBL" id="TPE51981.1"/>
    </source>
</evidence>
<evidence type="ECO:0000256" key="5">
    <source>
        <dbReference type="ARBA" id="ARBA00075482"/>
    </source>
</evidence>
<feature type="binding site" evidence="8">
    <location>
        <position position="32"/>
    </location>
    <ligand>
        <name>UDP-N-acetyl-alpha-D-muramoyl-L-alanyl-D-glutamate</name>
        <dbReference type="ChEBI" id="CHEBI:83900"/>
    </ligand>
</feature>
<feature type="binding site" evidence="8">
    <location>
        <begin position="154"/>
        <end position="155"/>
    </location>
    <ligand>
        <name>UDP-N-acetyl-alpha-D-muramoyl-L-alanyl-D-glutamate</name>
        <dbReference type="ChEBI" id="CHEBI:83900"/>
    </ligand>
</feature>
<dbReference type="GO" id="GO:0005737">
    <property type="term" value="C:cytoplasm"/>
    <property type="evidence" value="ECO:0007669"/>
    <property type="project" value="UniProtKB-SubCell"/>
</dbReference>
<feature type="binding site" evidence="8">
    <location>
        <position position="461"/>
    </location>
    <ligand>
        <name>meso-2,6-diaminopimelate</name>
        <dbReference type="ChEBI" id="CHEBI:57791"/>
    </ligand>
</feature>
<dbReference type="FunFam" id="3.90.190.20:FF:000006">
    <property type="entry name" value="UDP-N-acetylmuramoyl-L-alanyl-D-glutamate--2,6-diaminopimelate ligase"/>
    <property type="match status" value="1"/>
</dbReference>
<dbReference type="Pfam" id="PF02875">
    <property type="entry name" value="Mur_ligase_C"/>
    <property type="match status" value="1"/>
</dbReference>
<reference evidence="12 13" key="1">
    <citation type="submission" date="2019-06" db="EMBL/GenBank/DDBJ databases">
        <title>A novel bacterium of genus Marinomonas, isolated from coastal sand.</title>
        <authorList>
            <person name="Huang H."/>
            <person name="Mo K."/>
            <person name="Hu Y."/>
        </authorList>
    </citation>
    <scope>NUCLEOTIDE SEQUENCE [LARGE SCALE GENOMIC DNA]</scope>
    <source>
        <strain evidence="12 13">HB171799</strain>
    </source>
</reference>
<dbReference type="Gene3D" id="3.40.1390.10">
    <property type="entry name" value="MurE/MurF, N-terminal domain"/>
    <property type="match status" value="1"/>
</dbReference>
<comment type="PTM">
    <text evidence="8">Carboxylation is probably crucial for Mg(2+) binding and, consequently, for the gamma-phosphate positioning of ATP.</text>
</comment>
<gene>
    <name evidence="8" type="primary">murE</name>
    <name evidence="12" type="ORF">FJM67_08390</name>
</gene>
<protein>
    <recommendedName>
        <fullName evidence="4 8">UDP-N-acetylmuramoyl-L-alanyl-D-glutamate--2,6-diaminopimelate ligase</fullName>
        <ecNumber evidence="3 8">6.3.2.13</ecNumber>
    </recommendedName>
    <alternativeName>
        <fullName evidence="5 8">Meso-A2pm-adding enzyme</fullName>
    </alternativeName>
    <alternativeName>
        <fullName evidence="6 8">Meso-diaminopimelate-adding enzyme</fullName>
    </alternativeName>
    <alternativeName>
        <fullName evidence="7 8">UDP-MurNAc-L-Ala-D-Glu:meso-diaminopimelate ligase</fullName>
    </alternativeName>
    <alternativeName>
        <fullName evidence="8">UDP-MurNAc-tripeptide synthetase</fullName>
    </alternativeName>
    <alternativeName>
        <fullName evidence="8">UDP-N-acetylmuramyl-tripeptide synthetase</fullName>
    </alternativeName>
</protein>
<evidence type="ECO:0000256" key="4">
    <source>
        <dbReference type="ARBA" id="ARBA00072883"/>
    </source>
</evidence>
<feature type="domain" description="Mur ligase C-terminal" evidence="10">
    <location>
        <begin position="332"/>
        <end position="459"/>
    </location>
</feature>
<dbReference type="UniPathway" id="UPA00219"/>
<evidence type="ECO:0000256" key="1">
    <source>
        <dbReference type="ARBA" id="ARBA00005898"/>
    </source>
</evidence>
<keyword evidence="8 9" id="KW-0133">Cell shape</keyword>
<feature type="binding site" evidence="8">
    <location>
        <begin position="112"/>
        <end position="118"/>
    </location>
    <ligand>
        <name>ATP</name>
        <dbReference type="ChEBI" id="CHEBI:30616"/>
    </ligand>
</feature>
<dbReference type="EMBL" id="VFRR01000013">
    <property type="protein sequence ID" value="TPE51981.1"/>
    <property type="molecule type" value="Genomic_DNA"/>
</dbReference>
<evidence type="ECO:0000256" key="7">
    <source>
        <dbReference type="ARBA" id="ARBA00081560"/>
    </source>
</evidence>
<keyword evidence="8 9" id="KW-0961">Cell wall biogenesis/degradation</keyword>